<evidence type="ECO:0000313" key="3">
    <source>
        <dbReference type="Proteomes" id="UP000217199"/>
    </source>
</evidence>
<reference evidence="2 3" key="1">
    <citation type="journal article" date="2017" name="Mol. Ecol.">
        <title>Comparative and population genomic landscape of Phellinus noxius: A hypervariable fungus causing root rot in trees.</title>
        <authorList>
            <person name="Chung C.L."/>
            <person name="Lee T.J."/>
            <person name="Akiba M."/>
            <person name="Lee H.H."/>
            <person name="Kuo T.H."/>
            <person name="Liu D."/>
            <person name="Ke H.M."/>
            <person name="Yokoi T."/>
            <person name="Roa M.B."/>
            <person name="Lu M.J."/>
            <person name="Chang Y.Y."/>
            <person name="Ann P.J."/>
            <person name="Tsai J.N."/>
            <person name="Chen C.Y."/>
            <person name="Tzean S.S."/>
            <person name="Ota Y."/>
            <person name="Hattori T."/>
            <person name="Sahashi N."/>
            <person name="Liou R.F."/>
            <person name="Kikuchi T."/>
            <person name="Tsai I.J."/>
        </authorList>
    </citation>
    <scope>NUCLEOTIDE SEQUENCE [LARGE SCALE GENOMIC DNA]</scope>
    <source>
        <strain evidence="2 3">FFPRI411160</strain>
    </source>
</reference>
<evidence type="ECO:0000313" key="2">
    <source>
        <dbReference type="EMBL" id="PAV17201.1"/>
    </source>
</evidence>
<dbReference type="AlphaFoldDB" id="A0A286UC75"/>
<name>A0A286UC75_9AGAM</name>
<dbReference type="Proteomes" id="UP000217199">
    <property type="component" value="Unassembled WGS sequence"/>
</dbReference>
<dbReference type="InParanoid" id="A0A286UC75"/>
<keyword evidence="1" id="KW-0812">Transmembrane</keyword>
<keyword evidence="1" id="KW-0472">Membrane</keyword>
<proteinExistence type="predicted"/>
<evidence type="ECO:0000256" key="1">
    <source>
        <dbReference type="SAM" id="Phobius"/>
    </source>
</evidence>
<protein>
    <submittedName>
        <fullName evidence="2">Uncharacterized protein</fullName>
    </submittedName>
</protein>
<dbReference type="OrthoDB" id="2638860at2759"/>
<accession>A0A286UC75</accession>
<comment type="caution">
    <text evidence="2">The sequence shown here is derived from an EMBL/GenBank/DDBJ whole genome shotgun (WGS) entry which is preliminary data.</text>
</comment>
<keyword evidence="1" id="KW-1133">Transmembrane helix</keyword>
<keyword evidence="3" id="KW-1185">Reference proteome</keyword>
<dbReference type="EMBL" id="NBII01000007">
    <property type="protein sequence ID" value="PAV17201.1"/>
    <property type="molecule type" value="Genomic_DNA"/>
</dbReference>
<organism evidence="2 3">
    <name type="scientific">Pyrrhoderma noxium</name>
    <dbReference type="NCBI Taxonomy" id="2282107"/>
    <lineage>
        <taxon>Eukaryota</taxon>
        <taxon>Fungi</taxon>
        <taxon>Dikarya</taxon>
        <taxon>Basidiomycota</taxon>
        <taxon>Agaricomycotina</taxon>
        <taxon>Agaricomycetes</taxon>
        <taxon>Hymenochaetales</taxon>
        <taxon>Hymenochaetaceae</taxon>
        <taxon>Pyrrhoderma</taxon>
    </lineage>
</organism>
<gene>
    <name evidence="2" type="ORF">PNOK_0726500</name>
</gene>
<feature type="transmembrane region" description="Helical" evidence="1">
    <location>
        <begin position="20"/>
        <end position="39"/>
    </location>
</feature>
<sequence>MCVVGYGISKMTTDYGLAGWSIQTVLRFVIFSLVLYKALKDWKLMRYKKTDLVHILIRDQIYYYIFFRTMSSGLDFPDIIFASIGDPILFSLIGSRMIINLKEAGDSKVKGEISNHWELHPRSTLSEPQFALPAGLSSDNPMSQTHIVSHVLAVTMSQGEETVELQLGVSASQSSV</sequence>